<dbReference type="Proteomes" id="UP001596052">
    <property type="component" value="Unassembled WGS sequence"/>
</dbReference>
<dbReference type="InterPro" id="IPR036237">
    <property type="entry name" value="Xyl_isomerase-like_sf"/>
</dbReference>
<protein>
    <submittedName>
        <fullName evidence="3">Sugar phosphate isomerase/epimerase family protein</fullName>
    </submittedName>
</protein>
<proteinExistence type="predicted"/>
<name>A0ABW0KN26_9BACT</name>
<feature type="domain" description="Xylose isomerase-like TIM barrel" evidence="2">
    <location>
        <begin position="45"/>
        <end position="275"/>
    </location>
</feature>
<evidence type="ECO:0000313" key="4">
    <source>
        <dbReference type="Proteomes" id="UP001596052"/>
    </source>
</evidence>
<dbReference type="Pfam" id="PF01261">
    <property type="entry name" value="AP_endonuc_2"/>
    <property type="match status" value="1"/>
</dbReference>
<keyword evidence="3" id="KW-0413">Isomerase</keyword>
<evidence type="ECO:0000259" key="2">
    <source>
        <dbReference type="Pfam" id="PF01261"/>
    </source>
</evidence>
<dbReference type="InterPro" id="IPR013022">
    <property type="entry name" value="Xyl_isomerase-like_TIM-brl"/>
</dbReference>
<gene>
    <name evidence="3" type="ORF">ACFQDI_07900</name>
</gene>
<keyword evidence="4" id="KW-1185">Reference proteome</keyword>
<dbReference type="PANTHER" id="PTHR12110:SF41">
    <property type="entry name" value="INOSOSE DEHYDRATASE"/>
    <property type="match status" value="1"/>
</dbReference>
<evidence type="ECO:0000256" key="1">
    <source>
        <dbReference type="SAM" id="SignalP"/>
    </source>
</evidence>
<evidence type="ECO:0000313" key="3">
    <source>
        <dbReference type="EMBL" id="MFC5454769.1"/>
    </source>
</evidence>
<feature type="signal peptide" evidence="1">
    <location>
        <begin position="1"/>
        <end position="18"/>
    </location>
</feature>
<dbReference type="PANTHER" id="PTHR12110">
    <property type="entry name" value="HYDROXYPYRUVATE ISOMERASE"/>
    <property type="match status" value="1"/>
</dbReference>
<organism evidence="3 4">
    <name type="scientific">Prosthecobacter fluviatilis</name>
    <dbReference type="NCBI Taxonomy" id="445931"/>
    <lineage>
        <taxon>Bacteria</taxon>
        <taxon>Pseudomonadati</taxon>
        <taxon>Verrucomicrobiota</taxon>
        <taxon>Verrucomicrobiia</taxon>
        <taxon>Verrucomicrobiales</taxon>
        <taxon>Verrucomicrobiaceae</taxon>
        <taxon>Prosthecobacter</taxon>
    </lineage>
</organism>
<sequence>MKLTSLLLALTFAAPLFAADAPNAAGLQLYSLRSQFKLRGVPWTLDRVKEFGIKEVELAGTYDLTVEQFKSELEQRGLKAVSSHFPYARYKNDLDNVVKEAKTLGLKYAGCAWIDHKDKFDEAECREAIAVFNKAGEALAKEGITMFYHAHGFEFEPYGDGTLLDLFLRETKPEFVSMQMDILWIIFPGQDPVKLLEKYSSRWKLMHLKDLKKGVATGFLTGKTDVENDVTLGTGQMDWGSIFAAARKNGVQHYFIEDESSTSLEQIPGSLKFLRANGFE</sequence>
<dbReference type="Gene3D" id="3.20.20.150">
    <property type="entry name" value="Divalent-metal-dependent TIM barrel enzymes"/>
    <property type="match status" value="1"/>
</dbReference>
<dbReference type="RefSeq" id="WP_377165189.1">
    <property type="nucleotide sequence ID" value="NZ_JBHSMQ010000002.1"/>
</dbReference>
<dbReference type="SUPFAM" id="SSF51658">
    <property type="entry name" value="Xylose isomerase-like"/>
    <property type="match status" value="1"/>
</dbReference>
<dbReference type="InterPro" id="IPR050312">
    <property type="entry name" value="IolE/XylAMocC-like"/>
</dbReference>
<dbReference type="GO" id="GO:0016853">
    <property type="term" value="F:isomerase activity"/>
    <property type="evidence" value="ECO:0007669"/>
    <property type="project" value="UniProtKB-KW"/>
</dbReference>
<feature type="chain" id="PRO_5047225493" evidence="1">
    <location>
        <begin position="19"/>
        <end position="280"/>
    </location>
</feature>
<reference evidence="4" key="1">
    <citation type="journal article" date="2019" name="Int. J. Syst. Evol. Microbiol.">
        <title>The Global Catalogue of Microorganisms (GCM) 10K type strain sequencing project: providing services to taxonomists for standard genome sequencing and annotation.</title>
        <authorList>
            <consortium name="The Broad Institute Genomics Platform"/>
            <consortium name="The Broad Institute Genome Sequencing Center for Infectious Disease"/>
            <person name="Wu L."/>
            <person name="Ma J."/>
        </authorList>
    </citation>
    <scope>NUCLEOTIDE SEQUENCE [LARGE SCALE GENOMIC DNA]</scope>
    <source>
        <strain evidence="4">CGMCC 4.1469</strain>
    </source>
</reference>
<comment type="caution">
    <text evidence="3">The sequence shown here is derived from an EMBL/GenBank/DDBJ whole genome shotgun (WGS) entry which is preliminary data.</text>
</comment>
<dbReference type="EMBL" id="JBHSMQ010000002">
    <property type="protein sequence ID" value="MFC5454769.1"/>
    <property type="molecule type" value="Genomic_DNA"/>
</dbReference>
<accession>A0ABW0KN26</accession>
<keyword evidence="1" id="KW-0732">Signal</keyword>